<gene>
    <name evidence="3" type="ORF">FRUB_05926</name>
</gene>
<dbReference type="AlphaFoldDB" id="A0A225DED8"/>
<reference evidence="4" key="1">
    <citation type="submission" date="2017-06" db="EMBL/GenBank/DDBJ databases">
        <title>Genome analysis of Fimbriiglobus ruber SP5, the first member of the order Planctomycetales with confirmed chitinolytic capability.</title>
        <authorList>
            <person name="Ravin N.V."/>
            <person name="Rakitin A.L."/>
            <person name="Ivanova A.A."/>
            <person name="Beletsky A.V."/>
            <person name="Kulichevskaya I.S."/>
            <person name="Mardanov A.V."/>
            <person name="Dedysh S.N."/>
        </authorList>
    </citation>
    <scope>NUCLEOTIDE SEQUENCE [LARGE SCALE GENOMIC DNA]</scope>
    <source>
        <strain evidence="4">SP5</strain>
    </source>
</reference>
<keyword evidence="4" id="KW-1185">Reference proteome</keyword>
<feature type="compositionally biased region" description="Basic and acidic residues" evidence="1">
    <location>
        <begin position="157"/>
        <end position="170"/>
    </location>
</feature>
<feature type="region of interest" description="Disordered" evidence="1">
    <location>
        <begin position="113"/>
        <end position="170"/>
    </location>
</feature>
<dbReference type="Proteomes" id="UP000214646">
    <property type="component" value="Unassembled WGS sequence"/>
</dbReference>
<accession>A0A225DED8</accession>
<feature type="domain" description="IstB-like ATP-binding" evidence="2">
    <location>
        <begin position="11"/>
        <end position="94"/>
    </location>
</feature>
<evidence type="ECO:0000313" key="4">
    <source>
        <dbReference type="Proteomes" id="UP000214646"/>
    </source>
</evidence>
<organism evidence="3 4">
    <name type="scientific">Fimbriiglobus ruber</name>
    <dbReference type="NCBI Taxonomy" id="1908690"/>
    <lineage>
        <taxon>Bacteria</taxon>
        <taxon>Pseudomonadati</taxon>
        <taxon>Planctomycetota</taxon>
        <taxon>Planctomycetia</taxon>
        <taxon>Gemmatales</taxon>
        <taxon>Gemmataceae</taxon>
        <taxon>Fimbriiglobus</taxon>
    </lineage>
</organism>
<evidence type="ECO:0000256" key="1">
    <source>
        <dbReference type="SAM" id="MobiDB-lite"/>
    </source>
</evidence>
<comment type="caution">
    <text evidence="3">The sequence shown here is derived from an EMBL/GenBank/DDBJ whole genome shotgun (WGS) entry which is preliminary data.</text>
</comment>
<dbReference type="InterPro" id="IPR002611">
    <property type="entry name" value="IstB_ATP-bd"/>
</dbReference>
<dbReference type="EMBL" id="NIDE01000010">
    <property type="protein sequence ID" value="OWK39363.1"/>
    <property type="molecule type" value="Genomic_DNA"/>
</dbReference>
<dbReference type="Pfam" id="PF01695">
    <property type="entry name" value="IstB_IS21"/>
    <property type="match status" value="1"/>
</dbReference>
<evidence type="ECO:0000313" key="3">
    <source>
        <dbReference type="EMBL" id="OWK39363.1"/>
    </source>
</evidence>
<evidence type="ECO:0000259" key="2">
    <source>
        <dbReference type="Pfam" id="PF01695"/>
    </source>
</evidence>
<sequence length="170" mass="18441">MTDANALLVTANLKTLKLPALRAEWDQLAREAAAADEPYDAYLVRLTEVEVTARAANAVAARIRAAGFPVVKDLDTFDFTACPSVPTHKILELARGGVGRPTYQHVSDRGFRNWEDALGDGPRTRPRSGRPAGPVRDRGRTRHPVGEGPAGTPPGSDADHPRPPRHADRR</sequence>
<proteinExistence type="predicted"/>
<protein>
    <submittedName>
        <fullName evidence="3">Mobile element protein</fullName>
    </submittedName>
</protein>
<dbReference type="GO" id="GO:0005524">
    <property type="term" value="F:ATP binding"/>
    <property type="evidence" value="ECO:0007669"/>
    <property type="project" value="InterPro"/>
</dbReference>
<name>A0A225DED8_9BACT</name>